<evidence type="ECO:0000313" key="10">
    <source>
        <dbReference type="EMBL" id="OHA67234.1"/>
    </source>
</evidence>
<protein>
    <recommendedName>
        <fullName evidence="7">Ribosomal RNA small subunit methyltransferase A</fullName>
        <ecNumber evidence="7">2.1.1.182</ecNumber>
    </recommendedName>
    <alternativeName>
        <fullName evidence="7">16S rRNA (adenine(1518)-N(6)/adenine(1519)-N(6))-dimethyltransferase</fullName>
    </alternativeName>
    <alternativeName>
        <fullName evidence="7">16S rRNA dimethyladenosine transferase</fullName>
    </alternativeName>
    <alternativeName>
        <fullName evidence="7">16S rRNA dimethylase</fullName>
    </alternativeName>
    <alternativeName>
        <fullName evidence="7">S-adenosylmethionine-6-N', N'-adenosyl(rRNA) dimethyltransferase</fullName>
    </alternativeName>
</protein>
<dbReference type="GO" id="GO:0052908">
    <property type="term" value="F:16S rRNA (adenine(1518)-N(6)/adenine(1519)-N(6))-dimethyltransferase activity"/>
    <property type="evidence" value="ECO:0007669"/>
    <property type="project" value="UniProtKB-EC"/>
</dbReference>
<name>A0A1G2R2X3_9BACT</name>
<evidence type="ECO:0000256" key="2">
    <source>
        <dbReference type="ARBA" id="ARBA00022552"/>
    </source>
</evidence>
<feature type="binding site" evidence="7 8">
    <location>
        <position position="54"/>
    </location>
    <ligand>
        <name>S-adenosyl-L-methionine</name>
        <dbReference type="ChEBI" id="CHEBI:59789"/>
    </ligand>
</feature>
<dbReference type="FunFam" id="3.40.50.150:FF:000023">
    <property type="entry name" value="Ribosomal RNA small subunit methyltransferase A"/>
    <property type="match status" value="1"/>
</dbReference>
<dbReference type="PANTHER" id="PTHR11727">
    <property type="entry name" value="DIMETHYLADENOSINE TRANSFERASE"/>
    <property type="match status" value="1"/>
</dbReference>
<evidence type="ECO:0000259" key="9">
    <source>
        <dbReference type="SMART" id="SM00650"/>
    </source>
</evidence>
<dbReference type="Pfam" id="PF00398">
    <property type="entry name" value="RrnaAD"/>
    <property type="match status" value="1"/>
</dbReference>
<dbReference type="InterPro" id="IPR023165">
    <property type="entry name" value="rRNA_Ade_diMease-like_C"/>
</dbReference>
<dbReference type="EC" id="2.1.1.182" evidence="7"/>
<dbReference type="InterPro" id="IPR001737">
    <property type="entry name" value="KsgA/Erm"/>
</dbReference>
<comment type="caution">
    <text evidence="10">The sequence shown here is derived from an EMBL/GenBank/DDBJ whole genome shotgun (WGS) entry which is preliminary data.</text>
</comment>
<dbReference type="CDD" id="cd02440">
    <property type="entry name" value="AdoMet_MTases"/>
    <property type="match status" value="1"/>
</dbReference>
<comment type="subcellular location">
    <subcellularLocation>
        <location evidence="7">Cytoplasm</location>
    </subcellularLocation>
</comment>
<dbReference type="PROSITE" id="PS01131">
    <property type="entry name" value="RRNA_A_DIMETH"/>
    <property type="match status" value="1"/>
</dbReference>
<proteinExistence type="inferred from homology"/>
<dbReference type="InterPro" id="IPR011530">
    <property type="entry name" value="rRNA_adenine_dimethylase"/>
</dbReference>
<dbReference type="EMBL" id="MHTX01000043">
    <property type="protein sequence ID" value="OHA67234.1"/>
    <property type="molecule type" value="Genomic_DNA"/>
</dbReference>
<comment type="catalytic activity">
    <reaction evidence="7">
        <text>adenosine(1518)/adenosine(1519) in 16S rRNA + 4 S-adenosyl-L-methionine = N(6)-dimethyladenosine(1518)/N(6)-dimethyladenosine(1519) in 16S rRNA + 4 S-adenosyl-L-homocysteine + 4 H(+)</text>
        <dbReference type="Rhea" id="RHEA:19609"/>
        <dbReference type="Rhea" id="RHEA-COMP:10232"/>
        <dbReference type="Rhea" id="RHEA-COMP:10233"/>
        <dbReference type="ChEBI" id="CHEBI:15378"/>
        <dbReference type="ChEBI" id="CHEBI:57856"/>
        <dbReference type="ChEBI" id="CHEBI:59789"/>
        <dbReference type="ChEBI" id="CHEBI:74411"/>
        <dbReference type="ChEBI" id="CHEBI:74493"/>
        <dbReference type="EC" id="2.1.1.182"/>
    </reaction>
</comment>
<keyword evidence="3 7" id="KW-0489">Methyltransferase</keyword>
<dbReference type="HAMAP" id="MF_00607">
    <property type="entry name" value="16SrRNA_methyltr_A"/>
    <property type="match status" value="1"/>
</dbReference>
<dbReference type="Gene3D" id="1.10.8.100">
    <property type="entry name" value="Ribosomal RNA adenine dimethylase-like, domain 2"/>
    <property type="match status" value="1"/>
</dbReference>
<reference evidence="10 11" key="1">
    <citation type="journal article" date="2016" name="Nat. Commun.">
        <title>Thousands of microbial genomes shed light on interconnected biogeochemical processes in an aquifer system.</title>
        <authorList>
            <person name="Anantharaman K."/>
            <person name="Brown C.T."/>
            <person name="Hug L.A."/>
            <person name="Sharon I."/>
            <person name="Castelle C.J."/>
            <person name="Probst A.J."/>
            <person name="Thomas B.C."/>
            <person name="Singh A."/>
            <person name="Wilkins M.J."/>
            <person name="Karaoz U."/>
            <person name="Brodie E.L."/>
            <person name="Williams K.H."/>
            <person name="Hubbard S.S."/>
            <person name="Banfield J.F."/>
        </authorList>
    </citation>
    <scope>NUCLEOTIDE SEQUENCE [LARGE SCALE GENOMIC DNA]</scope>
</reference>
<evidence type="ECO:0000256" key="1">
    <source>
        <dbReference type="ARBA" id="ARBA00022490"/>
    </source>
</evidence>
<gene>
    <name evidence="7" type="primary">rsmA</name>
    <name evidence="7" type="synonym">ksgA</name>
    <name evidence="10" type="ORF">A3D59_00305</name>
</gene>
<accession>A0A1G2R2X3</accession>
<evidence type="ECO:0000256" key="4">
    <source>
        <dbReference type="ARBA" id="ARBA00022679"/>
    </source>
</evidence>
<evidence type="ECO:0000256" key="7">
    <source>
        <dbReference type="HAMAP-Rule" id="MF_00607"/>
    </source>
</evidence>
<feature type="binding site" evidence="7 8">
    <location>
        <position position="120"/>
    </location>
    <ligand>
        <name>S-adenosyl-L-methionine</name>
        <dbReference type="ChEBI" id="CHEBI:59789"/>
    </ligand>
</feature>
<feature type="binding site" evidence="7 8">
    <location>
        <position position="100"/>
    </location>
    <ligand>
        <name>S-adenosyl-L-methionine</name>
        <dbReference type="ChEBI" id="CHEBI:59789"/>
    </ligand>
</feature>
<dbReference type="GO" id="GO:0003723">
    <property type="term" value="F:RNA binding"/>
    <property type="evidence" value="ECO:0007669"/>
    <property type="project" value="UniProtKB-UniRule"/>
</dbReference>
<dbReference type="NCBIfam" id="TIGR00755">
    <property type="entry name" value="ksgA"/>
    <property type="match status" value="1"/>
</dbReference>
<feature type="binding site" evidence="7 8">
    <location>
        <position position="29"/>
    </location>
    <ligand>
        <name>S-adenosyl-L-methionine</name>
        <dbReference type="ChEBI" id="CHEBI:59789"/>
    </ligand>
</feature>
<keyword evidence="1 7" id="KW-0963">Cytoplasm</keyword>
<dbReference type="AlphaFoldDB" id="A0A1G2R2X3"/>
<evidence type="ECO:0000256" key="6">
    <source>
        <dbReference type="ARBA" id="ARBA00022884"/>
    </source>
</evidence>
<keyword evidence="4 7" id="KW-0808">Transferase</keyword>
<evidence type="ECO:0000256" key="8">
    <source>
        <dbReference type="PROSITE-ProRule" id="PRU01026"/>
    </source>
</evidence>
<dbReference type="PANTHER" id="PTHR11727:SF7">
    <property type="entry name" value="DIMETHYLADENOSINE TRANSFERASE-RELATED"/>
    <property type="match status" value="1"/>
</dbReference>
<keyword evidence="2 7" id="KW-0698">rRNA processing</keyword>
<dbReference type="Proteomes" id="UP000179258">
    <property type="component" value="Unassembled WGS sequence"/>
</dbReference>
<dbReference type="InterPro" id="IPR029063">
    <property type="entry name" value="SAM-dependent_MTases_sf"/>
</dbReference>
<dbReference type="Gene3D" id="3.40.50.150">
    <property type="entry name" value="Vaccinia Virus protein VP39"/>
    <property type="match status" value="1"/>
</dbReference>
<dbReference type="SMART" id="SM00650">
    <property type="entry name" value="rADc"/>
    <property type="match status" value="1"/>
</dbReference>
<dbReference type="SUPFAM" id="SSF53335">
    <property type="entry name" value="S-adenosyl-L-methionine-dependent methyltransferases"/>
    <property type="match status" value="1"/>
</dbReference>
<dbReference type="InterPro" id="IPR020598">
    <property type="entry name" value="rRNA_Ade_methylase_Trfase_N"/>
</dbReference>
<sequence>MDLTSKKTIRDMLQKYAVRPQKKFGQHFLVSRHVLAKILQAARLKQGGVVLEVGPGIGTLTQELAKSARRVIAVEKDIKMTDVLRETVSEYKNIELIYGDILKLDAGRYTLDPKYKVVANLPYYMAAPAIRMFLEAKRPPQEMILMVQKEVGQRICAKPPQMNILAISVQFYAEPKIVSYVPKGAFWPRPKVDSAIIKITRTHTDKKTDSHIFFKIVRAGFSHPRKQLLNNFTGTLKMQREEIKKWLGSCDIDPSRRAQTLELNDWACLAKNFPR</sequence>
<evidence type="ECO:0000313" key="11">
    <source>
        <dbReference type="Proteomes" id="UP000179258"/>
    </source>
</evidence>
<organism evidence="10 11">
    <name type="scientific">Candidatus Wildermuthbacteria bacterium RIFCSPHIGHO2_02_FULL_47_17</name>
    <dbReference type="NCBI Taxonomy" id="1802452"/>
    <lineage>
        <taxon>Bacteria</taxon>
        <taxon>Candidatus Wildermuthiibacteriota</taxon>
    </lineage>
</organism>
<keyword evidence="5 7" id="KW-0949">S-adenosyl-L-methionine</keyword>
<feature type="domain" description="Ribosomal RNA adenine methylase transferase N-terminal" evidence="9">
    <location>
        <begin position="34"/>
        <end position="203"/>
    </location>
</feature>
<feature type="binding site" evidence="7 8">
    <location>
        <position position="75"/>
    </location>
    <ligand>
        <name>S-adenosyl-L-methionine</name>
        <dbReference type="ChEBI" id="CHEBI:59789"/>
    </ligand>
</feature>
<comment type="function">
    <text evidence="7">Specifically dimethylates two adjacent adenosines (A1518 and A1519) in the loop of a conserved hairpin near the 3'-end of 16S rRNA in the 30S particle. May play a critical role in biogenesis of 30S subunits.</text>
</comment>
<evidence type="ECO:0000256" key="5">
    <source>
        <dbReference type="ARBA" id="ARBA00022691"/>
    </source>
</evidence>
<dbReference type="InterPro" id="IPR020596">
    <property type="entry name" value="rRNA_Ade_Mease_Trfase_CS"/>
</dbReference>
<comment type="similarity">
    <text evidence="7">Belongs to the class I-like SAM-binding methyltransferase superfamily. rRNA adenine N(6)-methyltransferase family. RsmA subfamily.</text>
</comment>
<dbReference type="GO" id="GO:0005829">
    <property type="term" value="C:cytosol"/>
    <property type="evidence" value="ECO:0007669"/>
    <property type="project" value="TreeGrafter"/>
</dbReference>
<feature type="binding site" evidence="7 8">
    <location>
        <position position="27"/>
    </location>
    <ligand>
        <name>S-adenosyl-L-methionine</name>
        <dbReference type="ChEBI" id="CHEBI:59789"/>
    </ligand>
</feature>
<evidence type="ECO:0000256" key="3">
    <source>
        <dbReference type="ARBA" id="ARBA00022603"/>
    </source>
</evidence>
<dbReference type="PROSITE" id="PS51689">
    <property type="entry name" value="SAM_RNA_A_N6_MT"/>
    <property type="match status" value="1"/>
</dbReference>
<keyword evidence="6 7" id="KW-0694">RNA-binding</keyword>